<accession>A0A415E6G6</accession>
<evidence type="ECO:0000313" key="2">
    <source>
        <dbReference type="EMBL" id="RHJ89309.1"/>
    </source>
</evidence>
<comment type="caution">
    <text evidence="2">The sequence shown here is derived from an EMBL/GenBank/DDBJ whole genome shotgun (WGS) entry which is preliminary data.</text>
</comment>
<dbReference type="STRING" id="1776384.GCA_900086585_02612"/>
<dbReference type="EMBL" id="QRMS01000001">
    <property type="protein sequence ID" value="RHJ89309.1"/>
    <property type="molecule type" value="Genomic_DNA"/>
</dbReference>
<feature type="transmembrane region" description="Helical" evidence="1">
    <location>
        <begin position="149"/>
        <end position="167"/>
    </location>
</feature>
<feature type="transmembrane region" description="Helical" evidence="1">
    <location>
        <begin position="12"/>
        <end position="31"/>
    </location>
</feature>
<evidence type="ECO:0000256" key="1">
    <source>
        <dbReference type="SAM" id="Phobius"/>
    </source>
</evidence>
<organism evidence="2 3">
    <name type="scientific">Emergencia timonensis</name>
    <dbReference type="NCBI Taxonomy" id="1776384"/>
    <lineage>
        <taxon>Bacteria</taxon>
        <taxon>Bacillati</taxon>
        <taxon>Bacillota</taxon>
        <taxon>Clostridia</taxon>
        <taxon>Peptostreptococcales</taxon>
        <taxon>Anaerovoracaceae</taxon>
        <taxon>Emergencia</taxon>
    </lineage>
</organism>
<keyword evidence="1" id="KW-1133">Transmembrane helix</keyword>
<feature type="transmembrane region" description="Helical" evidence="1">
    <location>
        <begin position="62"/>
        <end position="83"/>
    </location>
</feature>
<dbReference type="AlphaFoldDB" id="A0A415E6G6"/>
<gene>
    <name evidence="2" type="ORF">DW099_01665</name>
</gene>
<name>A0A415E6G6_9FIRM</name>
<protein>
    <recommendedName>
        <fullName evidence="4">Peptidase M50 domain-containing protein</fullName>
    </recommendedName>
</protein>
<keyword evidence="3" id="KW-1185">Reference proteome</keyword>
<evidence type="ECO:0000313" key="3">
    <source>
        <dbReference type="Proteomes" id="UP000284841"/>
    </source>
</evidence>
<sequence>MKKEKKKTNVPWLQLIVGAVLGVFFAEIIFSTTRSLEWFAVGFFSLILSFYLHIILHEGGHLVAGLASGYKFVSFRIGSVLWIKIQGKIRRKRLSLPGTGGQCLLDPPAMDGGRFPAVLYNLGGGLANLIFAAVACVLAFAIGTVAAKVILLPFALVGIYLGIMNLLPMKMGGIANDGYNIKIFRKDADSARAFWIQMKVNKLQSDGGRLRDMPEEYFDLADSDEKGNPLIDGLKVFRFQRQIDEKDFDGARETGQRLLEDTALLGLYKNVLQLELLYLELIGPCRMEEIESLYTEETKKYLKMAKGNPSSHRIRYAYAVRYAHDEADAAKAKKKFEKTLKDYPMLGEIQLERELMEEI</sequence>
<keyword evidence="1" id="KW-0472">Membrane</keyword>
<feature type="transmembrane region" description="Helical" evidence="1">
    <location>
        <begin position="118"/>
        <end position="143"/>
    </location>
</feature>
<evidence type="ECO:0008006" key="4">
    <source>
        <dbReference type="Google" id="ProtNLM"/>
    </source>
</evidence>
<dbReference type="OrthoDB" id="1069985at2"/>
<feature type="transmembrane region" description="Helical" evidence="1">
    <location>
        <begin position="38"/>
        <end position="56"/>
    </location>
</feature>
<keyword evidence="1" id="KW-0812">Transmembrane</keyword>
<proteinExistence type="predicted"/>
<dbReference type="Proteomes" id="UP000284841">
    <property type="component" value="Unassembled WGS sequence"/>
</dbReference>
<reference evidence="2 3" key="1">
    <citation type="submission" date="2018-08" db="EMBL/GenBank/DDBJ databases">
        <title>A genome reference for cultivated species of the human gut microbiota.</title>
        <authorList>
            <person name="Zou Y."/>
            <person name="Xue W."/>
            <person name="Luo G."/>
        </authorList>
    </citation>
    <scope>NUCLEOTIDE SEQUENCE [LARGE SCALE GENOMIC DNA]</scope>
    <source>
        <strain evidence="2 3">AM07-24</strain>
    </source>
</reference>
<dbReference type="RefSeq" id="WP_118333405.1">
    <property type="nucleotide sequence ID" value="NZ_AP025567.1"/>
</dbReference>